<sequence length="756" mass="81025">MTATARALSRFLAGTVAGAIAPLCVGAATLGDIEVLSRPGEPLVATIAIDAAGGERIEPSCVFLSRGSPDTGPYVTGAKVGFETRGTRLHLHVRSNEAVGNPAARLRVVLRCPGETTFAYREYSALFAALPPLAPVAPALVPAPTASAQTAPAAAPTAPATPLARGGFPVQPGDSLDSIAGLIFPRQQDARRLYVEALREANPSLGSIAPREPLPAGTTLALPDLRTFAQGRALTPREPAVAAAPAAPAATPRAPRKPQLAEAPPKPAPAQRATPPAERPKVAAAKPAPEAPAPVAPAKSTTPRPRLAESPPGPAFVLKLSSSPVDLSRSRTIDDAERARMRERQRVLDSDDQVAAFLALRDSVQRLEGRVAELQLKLSTLSATQARAAAVETAPPKVAAKVEPTPPPSKPEPAKVEAPKVEPPKAEPPKPEPPKVEAPKVEPAKVEPPKVEARPPEPPAPKVETPAPVRGNVPASSDGLPTWLWIVVAALVVLAVLLAWWLIARRQQEEYFEEEYEDGPPSADLPLPDEPDFELDDSAPIDVAAPVRREIDSDAELTTQVNVGDPRALRRRYIEERFPEIVNGTILLDDPDSVVKAARLFYEQGVIPRAIELLQFVTEESPAQAKPWLALFEIYRLERQTEEFANLAVRFKEPHGKSENWRKVQFFGREIDPANALYRDVTAGIETIKFEAGKPPAPSSYDPIAENWLAAPMDFENEVLANELRRGLLNGAGLSDQDLLPNPMPALRRVEMFTVA</sequence>
<feature type="compositionally biased region" description="Low complexity" evidence="2">
    <location>
        <begin position="236"/>
        <end position="253"/>
    </location>
</feature>
<evidence type="ECO:0000313" key="5">
    <source>
        <dbReference type="Proteomes" id="UP000503096"/>
    </source>
</evidence>
<dbReference type="Proteomes" id="UP000503096">
    <property type="component" value="Chromosome"/>
</dbReference>
<protein>
    <recommendedName>
        <fullName evidence="6">LysM domain-containing protein</fullName>
    </recommendedName>
</protein>
<feature type="coiled-coil region" evidence="1">
    <location>
        <begin position="357"/>
        <end position="384"/>
    </location>
</feature>
<evidence type="ECO:0000256" key="3">
    <source>
        <dbReference type="SAM" id="Phobius"/>
    </source>
</evidence>
<keyword evidence="5" id="KW-1185">Reference proteome</keyword>
<keyword evidence="3" id="KW-1133">Transmembrane helix</keyword>
<keyword evidence="3" id="KW-0812">Transmembrane</keyword>
<dbReference type="InterPro" id="IPR018392">
    <property type="entry name" value="LysM"/>
</dbReference>
<dbReference type="CDD" id="cd00118">
    <property type="entry name" value="LysM"/>
    <property type="match status" value="1"/>
</dbReference>
<proteinExistence type="predicted"/>
<feature type="compositionally biased region" description="Basic and acidic residues" evidence="2">
    <location>
        <begin position="412"/>
        <end position="455"/>
    </location>
</feature>
<dbReference type="EMBL" id="CP053073">
    <property type="protein sequence ID" value="QJR14494.1"/>
    <property type="molecule type" value="Genomic_DNA"/>
</dbReference>
<evidence type="ECO:0000256" key="1">
    <source>
        <dbReference type="SAM" id="Coils"/>
    </source>
</evidence>
<evidence type="ECO:0000313" key="4">
    <source>
        <dbReference type="EMBL" id="QJR14494.1"/>
    </source>
</evidence>
<evidence type="ECO:0000256" key="2">
    <source>
        <dbReference type="SAM" id="MobiDB-lite"/>
    </source>
</evidence>
<keyword evidence="3" id="KW-0472">Membrane</keyword>
<feature type="region of interest" description="Disordered" evidence="2">
    <location>
        <begin position="236"/>
        <end position="323"/>
    </location>
</feature>
<dbReference type="AlphaFoldDB" id="A0A6M4H7Z3"/>
<feature type="region of interest" description="Disordered" evidence="2">
    <location>
        <begin position="392"/>
        <end position="470"/>
    </location>
</feature>
<gene>
    <name evidence="4" type="ORF">DSM104440_01295</name>
</gene>
<organism evidence="4 5">
    <name type="scientific">Usitatibacter palustris</name>
    <dbReference type="NCBI Taxonomy" id="2732487"/>
    <lineage>
        <taxon>Bacteria</taxon>
        <taxon>Pseudomonadati</taxon>
        <taxon>Pseudomonadota</taxon>
        <taxon>Betaproteobacteria</taxon>
        <taxon>Nitrosomonadales</taxon>
        <taxon>Usitatibacteraceae</taxon>
        <taxon>Usitatibacter</taxon>
    </lineage>
</organism>
<dbReference type="RefSeq" id="WP_171161239.1">
    <property type="nucleotide sequence ID" value="NZ_CP053073.1"/>
</dbReference>
<keyword evidence="1" id="KW-0175">Coiled coil</keyword>
<reference evidence="4 5" key="1">
    <citation type="submission" date="2020-04" db="EMBL/GenBank/DDBJ databases">
        <title>Usitatibacter rugosus gen. nov., sp. nov. and Usitatibacter palustris sp. nov., novel members of Usitatibacteraceae fam. nov. within the order Nitrosomonadales isolated from soil.</title>
        <authorList>
            <person name="Huber K.J."/>
            <person name="Neumann-Schaal M."/>
            <person name="Geppert A."/>
            <person name="Luckner M."/>
            <person name="Wanner G."/>
            <person name="Overmann J."/>
        </authorList>
    </citation>
    <scope>NUCLEOTIDE SEQUENCE [LARGE SCALE GENOMIC DNA]</scope>
    <source>
        <strain evidence="4 5">Swamp67</strain>
    </source>
</reference>
<dbReference type="KEGG" id="upl:DSM104440_01295"/>
<name>A0A6M4H7Z3_9PROT</name>
<feature type="transmembrane region" description="Helical" evidence="3">
    <location>
        <begin position="483"/>
        <end position="503"/>
    </location>
</feature>
<dbReference type="InParanoid" id="A0A6M4H7Z3"/>
<evidence type="ECO:0008006" key="6">
    <source>
        <dbReference type="Google" id="ProtNLM"/>
    </source>
</evidence>
<accession>A0A6M4H7Z3</accession>